<organism evidence="2 3">
    <name type="scientific">Geomobilimonas luticola</name>
    <dbReference type="NCBI Taxonomy" id="1114878"/>
    <lineage>
        <taxon>Bacteria</taxon>
        <taxon>Pseudomonadati</taxon>
        <taxon>Thermodesulfobacteriota</taxon>
        <taxon>Desulfuromonadia</taxon>
        <taxon>Geobacterales</taxon>
        <taxon>Geobacteraceae</taxon>
        <taxon>Geomobilimonas</taxon>
    </lineage>
</organism>
<feature type="chain" id="PRO_5047016070" evidence="1">
    <location>
        <begin position="22"/>
        <end position="120"/>
    </location>
</feature>
<feature type="signal peptide" evidence="1">
    <location>
        <begin position="1"/>
        <end position="21"/>
    </location>
</feature>
<dbReference type="EMBL" id="JAHCVK010000001">
    <property type="protein sequence ID" value="MBT0651487.1"/>
    <property type="molecule type" value="Genomic_DNA"/>
</dbReference>
<evidence type="ECO:0000313" key="3">
    <source>
        <dbReference type="Proteomes" id="UP000756860"/>
    </source>
</evidence>
<gene>
    <name evidence="2" type="ORF">KI810_00325</name>
</gene>
<keyword evidence="1" id="KW-0732">Signal</keyword>
<reference evidence="2 3" key="1">
    <citation type="submission" date="2021-05" db="EMBL/GenBank/DDBJ databases">
        <title>The draft genome of Geobacter luticola JCM 17780.</title>
        <authorList>
            <person name="Xu Z."/>
            <person name="Masuda Y."/>
            <person name="Itoh H."/>
            <person name="Senoo K."/>
        </authorList>
    </citation>
    <scope>NUCLEOTIDE SEQUENCE [LARGE SCALE GENOMIC DNA]</scope>
    <source>
        <strain evidence="2 3">JCM 17780</strain>
    </source>
</reference>
<name>A0ABS5S7Y7_9BACT</name>
<evidence type="ECO:0000313" key="2">
    <source>
        <dbReference type="EMBL" id="MBT0651487.1"/>
    </source>
</evidence>
<dbReference type="NCBIfam" id="TIGR04073">
    <property type="entry name" value="exo_TIGR04073"/>
    <property type="match status" value="1"/>
</dbReference>
<evidence type="ECO:0000256" key="1">
    <source>
        <dbReference type="SAM" id="SignalP"/>
    </source>
</evidence>
<keyword evidence="3" id="KW-1185">Reference proteome</keyword>
<accession>A0ABS5S7Y7</accession>
<protein>
    <submittedName>
        <fullName evidence="2">Exosortase system-associated protein, TIGR04073 family</fullName>
    </submittedName>
</protein>
<proteinExistence type="predicted"/>
<sequence length="120" mass="12900">MAGVALLCGGLLCGQALSARADNFQTVESSSPQQVVGSMSGKMVRGITNVATGWLEFPMQIYLTFKNEGVTKGLTVGPLKGLGMTLVRTVTGAAETTTFFLAYPGFYDPYFEPEFAWEEE</sequence>
<dbReference type="InterPro" id="IPR023824">
    <property type="entry name" value="CHP04073_exosortase-affil"/>
</dbReference>
<comment type="caution">
    <text evidence="2">The sequence shown here is derived from an EMBL/GenBank/DDBJ whole genome shotgun (WGS) entry which is preliminary data.</text>
</comment>
<dbReference type="Proteomes" id="UP000756860">
    <property type="component" value="Unassembled WGS sequence"/>
</dbReference>